<evidence type="ECO:0000256" key="1">
    <source>
        <dbReference type="ARBA" id="ARBA00005662"/>
    </source>
</evidence>
<dbReference type="InterPro" id="IPR019079">
    <property type="entry name" value="Capsule_synth_CapA"/>
</dbReference>
<evidence type="ECO:0000313" key="3">
    <source>
        <dbReference type="EMBL" id="OIS94224.1"/>
    </source>
</evidence>
<comment type="caution">
    <text evidence="3">The sequence shown here is derived from an EMBL/GenBank/DDBJ whole genome shotgun (WGS) entry which is preliminary data.</text>
</comment>
<dbReference type="OrthoDB" id="9810718at2"/>
<dbReference type="Pfam" id="PF09587">
    <property type="entry name" value="PGA_cap"/>
    <property type="match status" value="1"/>
</dbReference>
<keyword evidence="4" id="KW-1185">Reference proteome</keyword>
<gene>
    <name evidence="3" type="ORF">BLA27_06820</name>
</gene>
<accession>A0A1J6IGL0</accession>
<comment type="similarity">
    <text evidence="1">Belongs to the CapA family.</text>
</comment>
<feature type="domain" description="Capsule synthesis protein CapA" evidence="2">
    <location>
        <begin position="6"/>
        <end position="319"/>
    </location>
</feature>
<dbReference type="InterPro" id="IPR052169">
    <property type="entry name" value="CW_Biosynth-Accessory"/>
</dbReference>
<dbReference type="EMBL" id="MOEC01000005">
    <property type="protein sequence ID" value="OIS94224.1"/>
    <property type="molecule type" value="Genomic_DNA"/>
</dbReference>
<dbReference type="CDD" id="cd07381">
    <property type="entry name" value="MPP_CapA"/>
    <property type="match status" value="1"/>
</dbReference>
<evidence type="ECO:0000259" key="2">
    <source>
        <dbReference type="SMART" id="SM00854"/>
    </source>
</evidence>
<dbReference type="InterPro" id="IPR029052">
    <property type="entry name" value="Metallo-depent_PP-like"/>
</dbReference>
<dbReference type="RefSeq" id="WP_071631040.1">
    <property type="nucleotide sequence ID" value="NZ_MOEC01000005.1"/>
</dbReference>
<dbReference type="PANTHER" id="PTHR33393">
    <property type="entry name" value="POLYGLUTAMINE SYNTHESIS ACCESSORY PROTEIN RV0574C-RELATED"/>
    <property type="match status" value="1"/>
</dbReference>
<dbReference type="Proteomes" id="UP000182985">
    <property type="component" value="Unassembled WGS sequence"/>
</dbReference>
<dbReference type="SMART" id="SM00854">
    <property type="entry name" value="PGA_cap"/>
    <property type="match status" value="1"/>
</dbReference>
<dbReference type="PANTHER" id="PTHR33393:SF13">
    <property type="entry name" value="PGA BIOSYNTHESIS PROTEIN CAPA"/>
    <property type="match status" value="1"/>
</dbReference>
<evidence type="ECO:0000313" key="4">
    <source>
        <dbReference type="Proteomes" id="UP000182985"/>
    </source>
</evidence>
<proteinExistence type="inferred from homology"/>
<reference evidence="3 4" key="1">
    <citation type="submission" date="2016-10" db="EMBL/GenBank/DDBJ databases">
        <title>The Draft Genome Sequence of the Potato Rhizosphere Bacteria Ochrobactrum sp. IPA7.2.</title>
        <authorList>
            <person name="Gogoleva N.E."/>
            <person name="Khlopko Y.A."/>
            <person name="Burygin G.L."/>
            <person name="Plotnikov A.O."/>
        </authorList>
    </citation>
    <scope>NUCLEOTIDE SEQUENCE [LARGE SCALE GENOMIC DNA]</scope>
    <source>
        <strain evidence="3 4">IPA7.2</strain>
    </source>
</reference>
<dbReference type="AlphaFoldDB" id="A0A1J6IGL0"/>
<protein>
    <submittedName>
        <fullName evidence="3">Capsule biosynthesis protein CapA</fullName>
    </submittedName>
</protein>
<sequence length="411" mass="45194">MSNSFTVAVTGQSLIKHDIRSISNPAFQDVRAILKSADLAFTNFEGTIAGRFGGWPLKGSFFDCSKPVVLDALQDTGFRALSLSNNHAFDLGPSGILSTLEEVEERGFLHAGIGRNRNEAAQPGLGQTGERKIAIVAMDAGPGPDFMYADDAGKDRPERPGINRLGTSQLIDVDNVTFDELRSVREKVGYTELALTNDSQPNDPYPVNEREEVCIGRAVFRRSDEFRRSVKIDEGDLTINLQAISDAAQDDRLVIAYLHHHHWATDWLQVPDWVRGVAKQCIDAGAAAFVSHGAPVLQGMEIYRKRPIFYSLGNFIFHVPSDEGTWRAPEVWESVMGACSFDDNNNLSEAVLHPLIIGGEQALGGATFEQRLVPELAREQNADRILHQFAERSSVFGTGIEISEGCGRVRL</sequence>
<dbReference type="SUPFAM" id="SSF56300">
    <property type="entry name" value="Metallo-dependent phosphatases"/>
    <property type="match status" value="1"/>
</dbReference>
<organism evidence="3 4">
    <name type="scientific">Brucella cytisi</name>
    <dbReference type="NCBI Taxonomy" id="407152"/>
    <lineage>
        <taxon>Bacteria</taxon>
        <taxon>Pseudomonadati</taxon>
        <taxon>Pseudomonadota</taxon>
        <taxon>Alphaproteobacteria</taxon>
        <taxon>Hyphomicrobiales</taxon>
        <taxon>Brucellaceae</taxon>
        <taxon>Brucella/Ochrobactrum group</taxon>
        <taxon>Brucella</taxon>
    </lineage>
</organism>
<name>A0A1J6IGL0_9HYPH</name>